<protein>
    <submittedName>
        <fullName evidence="2">Uncharacterized protein</fullName>
    </submittedName>
</protein>
<evidence type="ECO:0000256" key="1">
    <source>
        <dbReference type="SAM" id="MobiDB-lite"/>
    </source>
</evidence>
<evidence type="ECO:0000313" key="2">
    <source>
        <dbReference type="EMBL" id="CAH2305636.1"/>
    </source>
</evidence>
<organism evidence="2 3">
    <name type="scientific">Pelobates cultripes</name>
    <name type="common">Western spadefoot toad</name>
    <dbReference type="NCBI Taxonomy" id="61616"/>
    <lineage>
        <taxon>Eukaryota</taxon>
        <taxon>Metazoa</taxon>
        <taxon>Chordata</taxon>
        <taxon>Craniata</taxon>
        <taxon>Vertebrata</taxon>
        <taxon>Euteleostomi</taxon>
        <taxon>Amphibia</taxon>
        <taxon>Batrachia</taxon>
        <taxon>Anura</taxon>
        <taxon>Pelobatoidea</taxon>
        <taxon>Pelobatidae</taxon>
        <taxon>Pelobates</taxon>
    </lineage>
</organism>
<dbReference type="Proteomes" id="UP001295444">
    <property type="component" value="Chromosome 07"/>
</dbReference>
<feature type="compositionally biased region" description="Basic and acidic residues" evidence="1">
    <location>
        <begin position="1"/>
        <end position="13"/>
    </location>
</feature>
<evidence type="ECO:0000313" key="3">
    <source>
        <dbReference type="Proteomes" id="UP001295444"/>
    </source>
</evidence>
<reference evidence="2" key="1">
    <citation type="submission" date="2022-03" db="EMBL/GenBank/DDBJ databases">
        <authorList>
            <person name="Alioto T."/>
            <person name="Alioto T."/>
            <person name="Gomez Garrido J."/>
        </authorList>
    </citation>
    <scope>NUCLEOTIDE SEQUENCE</scope>
</reference>
<sequence>MGKKEGSPPDLREPLVAPIDTPVGPLVPQFTTPMIPKVESVYHEKRQPSSGIQYWEEYKPWTPNEQLAIIQKLLDVEKAPLALVQSLSTIQATFQCDKR</sequence>
<gene>
    <name evidence="2" type="ORF">PECUL_23A027569</name>
</gene>
<proteinExistence type="predicted"/>
<dbReference type="EMBL" id="OW240918">
    <property type="protein sequence ID" value="CAH2305636.1"/>
    <property type="molecule type" value="Genomic_DNA"/>
</dbReference>
<name>A0AAD1WE28_PELCU</name>
<feature type="region of interest" description="Disordered" evidence="1">
    <location>
        <begin position="1"/>
        <end position="22"/>
    </location>
</feature>
<keyword evidence="3" id="KW-1185">Reference proteome</keyword>
<dbReference type="AlphaFoldDB" id="A0AAD1WE28"/>
<accession>A0AAD1WE28</accession>